<dbReference type="EMBL" id="BJWL01000039">
    <property type="protein sequence ID" value="GFS28323.1"/>
    <property type="molecule type" value="Genomic_DNA"/>
</dbReference>
<feature type="compositionally biased region" description="Low complexity" evidence="2">
    <location>
        <begin position="39"/>
        <end position="55"/>
    </location>
</feature>
<keyword evidence="4" id="KW-1185">Reference proteome</keyword>
<sequence>MEGLAAESMSADLEQMKEQIRELMNMVTTMMSAQITENPAQTQQPQQAIPSQSIPVGPGSSQVTGTTTEIPTPAQNPIFLAIPDHQEVKPD</sequence>
<evidence type="ECO:0000313" key="3">
    <source>
        <dbReference type="EMBL" id="GFS28323.1"/>
    </source>
</evidence>
<keyword evidence="1" id="KW-0175">Coiled coil</keyword>
<reference evidence="4" key="1">
    <citation type="submission" date="2019-07" db="EMBL/GenBank/DDBJ databases">
        <title>De Novo Assembly of kiwifruit Actinidia rufa.</title>
        <authorList>
            <person name="Sugita-Konishi S."/>
            <person name="Sato K."/>
            <person name="Mori E."/>
            <person name="Abe Y."/>
            <person name="Kisaki G."/>
            <person name="Hamano K."/>
            <person name="Suezawa K."/>
            <person name="Otani M."/>
            <person name="Fukuda T."/>
            <person name="Manabe T."/>
            <person name="Gomi K."/>
            <person name="Tabuchi M."/>
            <person name="Akimitsu K."/>
            <person name="Kataoka I."/>
        </authorList>
    </citation>
    <scope>NUCLEOTIDE SEQUENCE [LARGE SCALE GENOMIC DNA]</scope>
    <source>
        <strain evidence="4">cv. Fuchu</strain>
    </source>
</reference>
<accession>A0A7J0D6J4</accession>
<feature type="region of interest" description="Disordered" evidence="2">
    <location>
        <begin position="37"/>
        <end position="91"/>
    </location>
</feature>
<feature type="compositionally biased region" description="Polar residues" evidence="2">
    <location>
        <begin position="59"/>
        <end position="75"/>
    </location>
</feature>
<gene>
    <name evidence="3" type="ORF">Acr_00g0001160</name>
</gene>
<evidence type="ECO:0000256" key="2">
    <source>
        <dbReference type="SAM" id="MobiDB-lite"/>
    </source>
</evidence>
<evidence type="ECO:0000256" key="1">
    <source>
        <dbReference type="SAM" id="Coils"/>
    </source>
</evidence>
<dbReference type="Proteomes" id="UP000585474">
    <property type="component" value="Unassembled WGS sequence"/>
</dbReference>
<evidence type="ECO:0000313" key="4">
    <source>
        <dbReference type="Proteomes" id="UP000585474"/>
    </source>
</evidence>
<protein>
    <submittedName>
        <fullName evidence="3">Uncharacterized protein</fullName>
    </submittedName>
</protein>
<proteinExistence type="predicted"/>
<organism evidence="3 4">
    <name type="scientific">Actinidia rufa</name>
    <dbReference type="NCBI Taxonomy" id="165716"/>
    <lineage>
        <taxon>Eukaryota</taxon>
        <taxon>Viridiplantae</taxon>
        <taxon>Streptophyta</taxon>
        <taxon>Embryophyta</taxon>
        <taxon>Tracheophyta</taxon>
        <taxon>Spermatophyta</taxon>
        <taxon>Magnoliopsida</taxon>
        <taxon>eudicotyledons</taxon>
        <taxon>Gunneridae</taxon>
        <taxon>Pentapetalae</taxon>
        <taxon>asterids</taxon>
        <taxon>Ericales</taxon>
        <taxon>Actinidiaceae</taxon>
        <taxon>Actinidia</taxon>
    </lineage>
</organism>
<name>A0A7J0D6J4_9ERIC</name>
<dbReference type="AlphaFoldDB" id="A0A7J0D6J4"/>
<comment type="caution">
    <text evidence="3">The sequence shown here is derived from an EMBL/GenBank/DDBJ whole genome shotgun (WGS) entry which is preliminary data.</text>
</comment>
<feature type="coiled-coil region" evidence="1">
    <location>
        <begin position="6"/>
        <end position="33"/>
    </location>
</feature>